<dbReference type="InterPro" id="IPR050108">
    <property type="entry name" value="CDK"/>
</dbReference>
<dbReference type="GO" id="GO:0005524">
    <property type="term" value="F:ATP binding"/>
    <property type="evidence" value="ECO:0007669"/>
    <property type="project" value="UniProtKB-KW"/>
</dbReference>
<dbReference type="Proteomes" id="UP000887560">
    <property type="component" value="Unplaced"/>
</dbReference>
<accession>A0A915PC36</accession>
<evidence type="ECO:0000256" key="5">
    <source>
        <dbReference type="ARBA" id="ARBA00022741"/>
    </source>
</evidence>
<sequence>MDSASKHIADVFTDLHKIGEGTYGTVYKVRTKQDGELKALKQIRLNQGCEGVPSTCIREVCLLKELTHPNIVHLEDVMIHKGRKLYLIFEFIDQDLKMLLERLSPRPLPVPNVKSFIWQMLQALAYCHTHRVVHRDLKPQNLLVKNDGTIKLADFGLARSGLISWEFHFLPTWAGVERFPDYKNNFPKWKRRDMRELITILDEDGIELLKQMLVYPPMDRITAKLALSHRFLRDMTLKLHDITLLYEK</sequence>
<dbReference type="Gene3D" id="1.10.510.10">
    <property type="entry name" value="Transferase(Phosphotransferase) domain 1"/>
    <property type="match status" value="2"/>
</dbReference>
<dbReference type="InterPro" id="IPR008271">
    <property type="entry name" value="Ser/Thr_kinase_AS"/>
</dbReference>
<keyword evidence="9" id="KW-1185">Reference proteome</keyword>
<dbReference type="InterPro" id="IPR011009">
    <property type="entry name" value="Kinase-like_dom_sf"/>
</dbReference>
<dbReference type="GO" id="GO:0004693">
    <property type="term" value="F:cyclin-dependent protein serine/threonine kinase activity"/>
    <property type="evidence" value="ECO:0007669"/>
    <property type="project" value="UniProtKB-EC"/>
</dbReference>
<dbReference type="PROSITE" id="PS50011">
    <property type="entry name" value="PROTEIN_KINASE_DOM"/>
    <property type="match status" value="1"/>
</dbReference>
<evidence type="ECO:0000256" key="1">
    <source>
        <dbReference type="ARBA" id="ARBA00006485"/>
    </source>
</evidence>
<dbReference type="GO" id="GO:0010389">
    <property type="term" value="P:regulation of G2/M transition of mitotic cell cycle"/>
    <property type="evidence" value="ECO:0007669"/>
    <property type="project" value="TreeGrafter"/>
</dbReference>
<dbReference type="GO" id="GO:0010468">
    <property type="term" value="P:regulation of gene expression"/>
    <property type="evidence" value="ECO:0007669"/>
    <property type="project" value="TreeGrafter"/>
</dbReference>
<evidence type="ECO:0000256" key="2">
    <source>
        <dbReference type="ARBA" id="ARBA00012425"/>
    </source>
</evidence>
<dbReference type="PANTHER" id="PTHR24056:SF254">
    <property type="entry name" value="CYCLIN-DEPENDENT KINASE 2"/>
    <property type="match status" value="1"/>
</dbReference>
<dbReference type="SUPFAM" id="SSF56112">
    <property type="entry name" value="Protein kinase-like (PK-like)"/>
    <property type="match status" value="1"/>
</dbReference>
<dbReference type="Gene3D" id="3.30.200.20">
    <property type="entry name" value="Phosphorylase Kinase, domain 1"/>
    <property type="match status" value="1"/>
</dbReference>
<dbReference type="FunFam" id="3.30.200.20:FF:000927">
    <property type="entry name" value="Cyclin-dependent kinase 2"/>
    <property type="match status" value="1"/>
</dbReference>
<evidence type="ECO:0000259" key="8">
    <source>
        <dbReference type="PROSITE" id="PS50011"/>
    </source>
</evidence>
<organism evidence="9 10">
    <name type="scientific">Meloidogyne floridensis</name>
    <dbReference type="NCBI Taxonomy" id="298350"/>
    <lineage>
        <taxon>Eukaryota</taxon>
        <taxon>Metazoa</taxon>
        <taxon>Ecdysozoa</taxon>
        <taxon>Nematoda</taxon>
        <taxon>Chromadorea</taxon>
        <taxon>Rhabditida</taxon>
        <taxon>Tylenchina</taxon>
        <taxon>Tylenchomorpha</taxon>
        <taxon>Tylenchoidea</taxon>
        <taxon>Meloidogynidae</taxon>
        <taxon>Meloidogyninae</taxon>
        <taxon>Meloidogyne</taxon>
    </lineage>
</organism>
<dbReference type="PROSITE" id="PS00108">
    <property type="entry name" value="PROTEIN_KINASE_ST"/>
    <property type="match status" value="1"/>
</dbReference>
<comment type="similarity">
    <text evidence="1">Belongs to the protein kinase superfamily. CMGC Ser/Thr protein kinase family. CDC2/CDKX subfamily.</text>
</comment>
<feature type="domain" description="Protein kinase" evidence="8">
    <location>
        <begin position="12"/>
        <end position="248"/>
    </location>
</feature>
<dbReference type="EC" id="2.7.11.22" evidence="2"/>
<reference evidence="10" key="1">
    <citation type="submission" date="2022-11" db="UniProtKB">
        <authorList>
            <consortium name="WormBaseParasite"/>
        </authorList>
    </citation>
    <scope>IDENTIFICATION</scope>
</reference>
<evidence type="ECO:0000256" key="6">
    <source>
        <dbReference type="ARBA" id="ARBA00022777"/>
    </source>
</evidence>
<keyword evidence="5" id="KW-0547">Nucleotide-binding</keyword>
<dbReference type="InterPro" id="IPR000719">
    <property type="entry name" value="Prot_kinase_dom"/>
</dbReference>
<dbReference type="GO" id="GO:0005634">
    <property type="term" value="C:nucleus"/>
    <property type="evidence" value="ECO:0007669"/>
    <property type="project" value="TreeGrafter"/>
</dbReference>
<evidence type="ECO:0000313" key="10">
    <source>
        <dbReference type="WBParaSite" id="scf7180000424511.g13337"/>
    </source>
</evidence>
<dbReference type="WBParaSite" id="scf7180000424511.g13337">
    <property type="protein sequence ID" value="scf7180000424511.g13337"/>
    <property type="gene ID" value="scf7180000424511.g13337"/>
</dbReference>
<evidence type="ECO:0000256" key="3">
    <source>
        <dbReference type="ARBA" id="ARBA00022527"/>
    </source>
</evidence>
<name>A0A915PC36_9BILA</name>
<keyword evidence="4" id="KW-0808">Transferase</keyword>
<dbReference type="GO" id="GO:0007165">
    <property type="term" value="P:signal transduction"/>
    <property type="evidence" value="ECO:0007669"/>
    <property type="project" value="TreeGrafter"/>
</dbReference>
<evidence type="ECO:0000313" key="9">
    <source>
        <dbReference type="Proteomes" id="UP000887560"/>
    </source>
</evidence>
<dbReference type="GO" id="GO:0000082">
    <property type="term" value="P:G1/S transition of mitotic cell cycle"/>
    <property type="evidence" value="ECO:0007669"/>
    <property type="project" value="TreeGrafter"/>
</dbReference>
<keyword evidence="6" id="KW-0418">Kinase</keyword>
<keyword evidence="7" id="KW-0067">ATP-binding</keyword>
<dbReference type="AlphaFoldDB" id="A0A915PC36"/>
<keyword evidence="3" id="KW-0723">Serine/threonine-protein kinase</keyword>
<dbReference type="Pfam" id="PF00069">
    <property type="entry name" value="Pkinase"/>
    <property type="match status" value="1"/>
</dbReference>
<dbReference type="PANTHER" id="PTHR24056">
    <property type="entry name" value="CELL DIVISION PROTEIN KINASE"/>
    <property type="match status" value="1"/>
</dbReference>
<protein>
    <recommendedName>
        <fullName evidence="2">cyclin-dependent kinase</fullName>
        <ecNumber evidence="2">2.7.11.22</ecNumber>
    </recommendedName>
</protein>
<dbReference type="GO" id="GO:0000307">
    <property type="term" value="C:cyclin-dependent protein kinase holoenzyme complex"/>
    <property type="evidence" value="ECO:0007669"/>
    <property type="project" value="TreeGrafter"/>
</dbReference>
<evidence type="ECO:0000256" key="7">
    <source>
        <dbReference type="ARBA" id="ARBA00022840"/>
    </source>
</evidence>
<evidence type="ECO:0000256" key="4">
    <source>
        <dbReference type="ARBA" id="ARBA00022679"/>
    </source>
</evidence>
<dbReference type="GO" id="GO:0030332">
    <property type="term" value="F:cyclin binding"/>
    <property type="evidence" value="ECO:0007669"/>
    <property type="project" value="TreeGrafter"/>
</dbReference>
<dbReference type="GO" id="GO:0005737">
    <property type="term" value="C:cytoplasm"/>
    <property type="evidence" value="ECO:0007669"/>
    <property type="project" value="TreeGrafter"/>
</dbReference>
<proteinExistence type="inferred from homology"/>
<dbReference type="SMART" id="SM00220">
    <property type="entry name" value="S_TKc"/>
    <property type="match status" value="1"/>
</dbReference>